<evidence type="ECO:0000256" key="1">
    <source>
        <dbReference type="SAM" id="Coils"/>
    </source>
</evidence>
<keyword evidence="1" id="KW-0175">Coiled coil</keyword>
<dbReference type="InterPro" id="IPR030379">
    <property type="entry name" value="G_SEPTIN_dom"/>
</dbReference>
<organism evidence="4 5">
    <name type="scientific">Ascaris lumbricoides</name>
    <name type="common">Giant roundworm</name>
    <dbReference type="NCBI Taxonomy" id="6252"/>
    <lineage>
        <taxon>Eukaryota</taxon>
        <taxon>Metazoa</taxon>
        <taxon>Ecdysozoa</taxon>
        <taxon>Nematoda</taxon>
        <taxon>Chromadorea</taxon>
        <taxon>Rhabditida</taxon>
        <taxon>Spirurina</taxon>
        <taxon>Ascaridomorpha</taxon>
        <taxon>Ascaridoidea</taxon>
        <taxon>Ascarididae</taxon>
        <taxon>Ascaris</taxon>
    </lineage>
</organism>
<feature type="coiled-coil region" evidence="1">
    <location>
        <begin position="233"/>
        <end position="267"/>
    </location>
</feature>
<evidence type="ECO:0000259" key="3">
    <source>
        <dbReference type="PROSITE" id="PS51719"/>
    </source>
</evidence>
<dbReference type="AlphaFoldDB" id="A0A0M3IEK2"/>
<dbReference type="GO" id="GO:0005525">
    <property type="term" value="F:GTP binding"/>
    <property type="evidence" value="ECO:0007669"/>
    <property type="project" value="InterPro"/>
</dbReference>
<dbReference type="PROSITE" id="PS51719">
    <property type="entry name" value="G_SEPTIN"/>
    <property type="match status" value="1"/>
</dbReference>
<evidence type="ECO:0000313" key="4">
    <source>
        <dbReference type="Proteomes" id="UP000036681"/>
    </source>
</evidence>
<keyword evidence="2" id="KW-0472">Membrane</keyword>
<keyword evidence="4" id="KW-1185">Reference proteome</keyword>
<sequence>MRRLSERVNVIPVIAKADTTCKDELVRFKSKILSELQSNQIQIYQFPTDDETVRAINTELNRLVPYAIVGSTDFVKKENGKMVRARRYPWGIVEGKFSEVLLRNLYIVLILTLCAVMVLNNPYTSRLDSFCVLIENEEHCDFVKLREAVLRTNVDSLRERTHRVLYENYRRARLRAMKVGDGDTGPKMMEAFAEKQREFHEEMAQKEKEMREDFIARVSMKEEEMKRREELNNMRAKDIAESFDEEMKRIESQIHTLMEEKVKLEAKAGKKIRK</sequence>
<feature type="domain" description="Septin-type G" evidence="3">
    <location>
        <begin position="1"/>
        <end position="176"/>
    </location>
</feature>
<reference evidence="5" key="1">
    <citation type="submission" date="2017-02" db="UniProtKB">
        <authorList>
            <consortium name="WormBaseParasite"/>
        </authorList>
    </citation>
    <scope>IDENTIFICATION</scope>
</reference>
<name>A0A0M3IEK2_ASCLU</name>
<accession>A0A0M3IEK2</accession>
<dbReference type="Gene3D" id="3.40.50.300">
    <property type="entry name" value="P-loop containing nucleotide triphosphate hydrolases"/>
    <property type="match status" value="1"/>
</dbReference>
<dbReference type="WBParaSite" id="ALUE_0001653601-mRNA-1">
    <property type="protein sequence ID" value="ALUE_0001653601-mRNA-1"/>
    <property type="gene ID" value="ALUE_0001653601"/>
</dbReference>
<evidence type="ECO:0000313" key="5">
    <source>
        <dbReference type="WBParaSite" id="ALUE_0001653601-mRNA-1"/>
    </source>
</evidence>
<keyword evidence="2" id="KW-0812">Transmembrane</keyword>
<dbReference type="PANTHER" id="PTHR18884">
    <property type="entry name" value="SEPTIN"/>
    <property type="match status" value="1"/>
</dbReference>
<dbReference type="Proteomes" id="UP000036681">
    <property type="component" value="Unplaced"/>
</dbReference>
<dbReference type="Pfam" id="PF00735">
    <property type="entry name" value="Septin"/>
    <property type="match status" value="2"/>
</dbReference>
<feature type="transmembrane region" description="Helical" evidence="2">
    <location>
        <begin position="105"/>
        <end position="123"/>
    </location>
</feature>
<evidence type="ECO:0000256" key="2">
    <source>
        <dbReference type="SAM" id="Phobius"/>
    </source>
</evidence>
<protein>
    <submittedName>
        <fullName evidence="5">Septin-type G domain-containing protein</fullName>
    </submittedName>
</protein>
<dbReference type="InterPro" id="IPR027417">
    <property type="entry name" value="P-loop_NTPase"/>
</dbReference>
<proteinExistence type="predicted"/>
<keyword evidence="2" id="KW-1133">Transmembrane helix</keyword>